<sequence length="295" mass="32424">MSSLEHILASQNRLGEGALWSVDEQVLYWVDIENRCYCRLNPASGAHETISVGVMIGVLAQRSSGGLIMATEKGIALWDPQGQNLRYIAHPAGIEKPYMRFNDGAVDCAGRFWAGTMHMDESLGIRDGVLYRLDPDGSVHTMETGLGTPNGIGWSPDNATMYFTDSDMAVRSVYAYDFDPTTGNISQRRVLAQFPPEMGTPDGLTVDSEGYIWSAFWDGARIVRYDPSGKIEREIDIPALRPTSCVFGGANLNELYITSASTGLSAEQKARYPFSGDLFRLSTNFRGLTKHKFAG</sequence>
<dbReference type="GO" id="GO:0019853">
    <property type="term" value="P:L-ascorbic acid biosynthetic process"/>
    <property type="evidence" value="ECO:0007669"/>
    <property type="project" value="TreeGrafter"/>
</dbReference>
<dbReference type="Proteomes" id="UP000290365">
    <property type="component" value="Chromosome"/>
</dbReference>
<dbReference type="InterPro" id="IPR011042">
    <property type="entry name" value="6-blade_b-propeller_TolB-like"/>
</dbReference>
<reference evidence="5 6" key="1">
    <citation type="submission" date="2019-01" db="EMBL/GenBank/DDBJ databases">
        <title>Ktedonosporobacter rubrisoli SCAWS-G2.</title>
        <authorList>
            <person name="Huang Y."/>
            <person name="Yan B."/>
        </authorList>
    </citation>
    <scope>NUCLEOTIDE SEQUENCE [LARGE SCALE GENOMIC DNA]</scope>
    <source>
        <strain evidence="5 6">SCAWS-G2</strain>
    </source>
</reference>
<feature type="domain" description="SMP-30/Gluconolactonase/LRE-like region" evidence="4">
    <location>
        <begin position="14"/>
        <end position="261"/>
    </location>
</feature>
<organism evidence="5 6">
    <name type="scientific">Ktedonosporobacter rubrisoli</name>
    <dbReference type="NCBI Taxonomy" id="2509675"/>
    <lineage>
        <taxon>Bacteria</taxon>
        <taxon>Bacillati</taxon>
        <taxon>Chloroflexota</taxon>
        <taxon>Ktedonobacteria</taxon>
        <taxon>Ktedonobacterales</taxon>
        <taxon>Ktedonosporobacteraceae</taxon>
        <taxon>Ktedonosporobacter</taxon>
    </lineage>
</organism>
<dbReference type="GO" id="GO:0004341">
    <property type="term" value="F:gluconolactonase activity"/>
    <property type="evidence" value="ECO:0007669"/>
    <property type="project" value="TreeGrafter"/>
</dbReference>
<accession>A0A4P6JXQ2</accession>
<comment type="similarity">
    <text evidence="1">Belongs to the SMP-30/CGR1 family.</text>
</comment>
<name>A0A4P6JXQ2_KTERU</name>
<dbReference type="EMBL" id="CP035758">
    <property type="protein sequence ID" value="QBD80160.1"/>
    <property type="molecule type" value="Genomic_DNA"/>
</dbReference>
<gene>
    <name evidence="5" type="ORF">EPA93_30950</name>
</gene>
<evidence type="ECO:0000313" key="5">
    <source>
        <dbReference type="EMBL" id="QBD80160.1"/>
    </source>
</evidence>
<dbReference type="SUPFAM" id="SSF63829">
    <property type="entry name" value="Calcium-dependent phosphotriesterase"/>
    <property type="match status" value="1"/>
</dbReference>
<protein>
    <submittedName>
        <fullName evidence="5">SMP-30/gluconolactonase/LRE family protein</fullName>
    </submittedName>
</protein>
<evidence type="ECO:0000259" key="4">
    <source>
        <dbReference type="Pfam" id="PF08450"/>
    </source>
</evidence>
<dbReference type="OrthoDB" id="2633250at2"/>
<dbReference type="InterPro" id="IPR005511">
    <property type="entry name" value="SMP-30"/>
</dbReference>
<dbReference type="KEGG" id="kbs:EPA93_30950"/>
<dbReference type="InterPro" id="IPR013658">
    <property type="entry name" value="SGL"/>
</dbReference>
<keyword evidence="6" id="KW-1185">Reference proteome</keyword>
<dbReference type="AlphaFoldDB" id="A0A4P6JXQ2"/>
<dbReference type="Gene3D" id="2.120.10.30">
    <property type="entry name" value="TolB, C-terminal domain"/>
    <property type="match status" value="1"/>
</dbReference>
<evidence type="ECO:0000256" key="1">
    <source>
        <dbReference type="ARBA" id="ARBA00008853"/>
    </source>
</evidence>
<feature type="binding site" evidence="3">
    <location>
        <position position="102"/>
    </location>
    <ligand>
        <name>substrate</name>
    </ligand>
</feature>
<proteinExistence type="inferred from homology"/>
<feature type="binding site" evidence="3">
    <location>
        <position position="16"/>
    </location>
    <ligand>
        <name>a divalent metal cation</name>
        <dbReference type="ChEBI" id="CHEBI:60240"/>
    </ligand>
</feature>
<evidence type="ECO:0000256" key="3">
    <source>
        <dbReference type="PIRSR" id="PIRSR605511-2"/>
    </source>
</evidence>
<dbReference type="PANTHER" id="PTHR10907">
    <property type="entry name" value="REGUCALCIN"/>
    <property type="match status" value="1"/>
</dbReference>
<dbReference type="PANTHER" id="PTHR10907:SF47">
    <property type="entry name" value="REGUCALCIN"/>
    <property type="match status" value="1"/>
</dbReference>
<evidence type="ECO:0000256" key="2">
    <source>
        <dbReference type="PIRSR" id="PIRSR605511-1"/>
    </source>
</evidence>
<comment type="cofactor">
    <cofactor evidence="3">
        <name>Zn(2+)</name>
        <dbReference type="ChEBI" id="CHEBI:29105"/>
    </cofactor>
    <text evidence="3">Binds 1 divalent metal cation per subunit.</text>
</comment>
<feature type="active site" description="Proton donor/acceptor" evidence="2">
    <location>
        <position position="202"/>
    </location>
</feature>
<feature type="binding site" evidence="3">
    <location>
        <position position="202"/>
    </location>
    <ligand>
        <name>a divalent metal cation</name>
        <dbReference type="ChEBI" id="CHEBI:60240"/>
    </ligand>
</feature>
<dbReference type="GO" id="GO:0005509">
    <property type="term" value="F:calcium ion binding"/>
    <property type="evidence" value="ECO:0007669"/>
    <property type="project" value="TreeGrafter"/>
</dbReference>
<dbReference type="Pfam" id="PF08450">
    <property type="entry name" value="SGL"/>
    <property type="match status" value="1"/>
</dbReference>
<dbReference type="RefSeq" id="WP_129891226.1">
    <property type="nucleotide sequence ID" value="NZ_CP035758.1"/>
</dbReference>
<keyword evidence="3" id="KW-0862">Zinc</keyword>
<feature type="binding site" evidence="3">
    <location>
        <position position="150"/>
    </location>
    <ligand>
        <name>a divalent metal cation</name>
        <dbReference type="ChEBI" id="CHEBI:60240"/>
    </ligand>
</feature>
<keyword evidence="3" id="KW-0479">Metal-binding</keyword>
<evidence type="ECO:0000313" key="6">
    <source>
        <dbReference type="Proteomes" id="UP000290365"/>
    </source>
</evidence>
<dbReference type="PRINTS" id="PR01790">
    <property type="entry name" value="SMP30FAMILY"/>
</dbReference>
<feature type="binding site" evidence="3">
    <location>
        <position position="100"/>
    </location>
    <ligand>
        <name>substrate</name>
    </ligand>
</feature>
<feature type="binding site" evidence="3">
    <location>
        <position position="120"/>
    </location>
    <ligand>
        <name>substrate</name>
    </ligand>
</feature>